<name>A0AAN1PVT9_VIBVL</name>
<accession>A0AAN1PVT9</accession>
<sequence length="61" mass="6941">MDKEALLEVYLDEVYDKAEEIDPSESQDWYSLALGWAIGKGLEPEAAHEFANQVIYDTEFG</sequence>
<reference evidence="1 2" key="1">
    <citation type="submission" date="2017-03" db="EMBL/GenBank/DDBJ databases">
        <title>Complete Genome Sequence of Vibrio vulnificus FORC_053.</title>
        <authorList>
            <consortium name="Food-borne Pathogen Omics Research Center"/>
            <person name="Chung H.Y."/>
            <person name="Na E.J."/>
            <person name="Song J.S."/>
            <person name="Kim H."/>
            <person name="Lee J.-H."/>
            <person name="Ryu S."/>
            <person name="Choi S.H."/>
        </authorList>
    </citation>
    <scope>NUCLEOTIDE SEQUENCE [LARGE SCALE GENOMIC DNA]</scope>
    <source>
        <strain evidence="1 2">FORC_053</strain>
    </source>
</reference>
<proteinExistence type="predicted"/>
<dbReference type="Proteomes" id="UP000263418">
    <property type="component" value="Chromosome 3"/>
</dbReference>
<organism evidence="1 2">
    <name type="scientific">Vibrio vulnificus</name>
    <dbReference type="NCBI Taxonomy" id="672"/>
    <lineage>
        <taxon>Bacteria</taxon>
        <taxon>Pseudomonadati</taxon>
        <taxon>Pseudomonadota</taxon>
        <taxon>Gammaproteobacteria</taxon>
        <taxon>Vibrionales</taxon>
        <taxon>Vibrionaceae</taxon>
        <taxon>Vibrio</taxon>
    </lineage>
</organism>
<protein>
    <submittedName>
        <fullName evidence="1">Uncharacterized protein</fullName>
    </submittedName>
</protein>
<evidence type="ECO:0000313" key="1">
    <source>
        <dbReference type="EMBL" id="AXX63628.1"/>
    </source>
</evidence>
<evidence type="ECO:0000313" key="2">
    <source>
        <dbReference type="Proteomes" id="UP000263418"/>
    </source>
</evidence>
<gene>
    <name evidence="1" type="ORF">FORC53_5289</name>
</gene>
<dbReference type="RefSeq" id="WP_045592844.1">
    <property type="nucleotide sequence ID" value="NZ_CP015514.1"/>
</dbReference>
<dbReference type="AlphaFoldDB" id="A0AAN1PVT9"/>
<dbReference type="EMBL" id="CP019292">
    <property type="protein sequence ID" value="AXX63628.1"/>
    <property type="molecule type" value="Genomic_DNA"/>
</dbReference>